<gene>
    <name evidence="1" type="ORF">LCGC14_0208560</name>
</gene>
<dbReference type="InterPro" id="IPR007710">
    <property type="entry name" value="Nucleoside_deoxyribTrfase"/>
</dbReference>
<protein>
    <recommendedName>
        <fullName evidence="2">Nucleoside 2-deoxyribosyltransferase</fullName>
    </recommendedName>
</protein>
<evidence type="ECO:0000313" key="1">
    <source>
        <dbReference type="EMBL" id="KKN92365.1"/>
    </source>
</evidence>
<dbReference type="EMBL" id="LAZR01000095">
    <property type="protein sequence ID" value="KKN92365.1"/>
    <property type="molecule type" value="Genomic_DNA"/>
</dbReference>
<name>A0A0F9UGM9_9ZZZZ</name>
<dbReference type="SUPFAM" id="SSF52309">
    <property type="entry name" value="N-(deoxy)ribosyltransferase-like"/>
    <property type="match status" value="1"/>
</dbReference>
<evidence type="ECO:0008006" key="2">
    <source>
        <dbReference type="Google" id="ProtNLM"/>
    </source>
</evidence>
<proteinExistence type="predicted"/>
<dbReference type="Pfam" id="PF05014">
    <property type="entry name" value="Nuc_deoxyrib_tr"/>
    <property type="match status" value="1"/>
</dbReference>
<organism evidence="1">
    <name type="scientific">marine sediment metagenome</name>
    <dbReference type="NCBI Taxonomy" id="412755"/>
    <lineage>
        <taxon>unclassified sequences</taxon>
        <taxon>metagenomes</taxon>
        <taxon>ecological metagenomes</taxon>
    </lineage>
</organism>
<dbReference type="Gene3D" id="3.40.50.450">
    <property type="match status" value="1"/>
</dbReference>
<reference evidence="1" key="1">
    <citation type="journal article" date="2015" name="Nature">
        <title>Complex archaea that bridge the gap between prokaryotes and eukaryotes.</title>
        <authorList>
            <person name="Spang A."/>
            <person name="Saw J.H."/>
            <person name="Jorgensen S.L."/>
            <person name="Zaremba-Niedzwiedzka K."/>
            <person name="Martijn J."/>
            <person name="Lind A.E."/>
            <person name="van Eijk R."/>
            <person name="Schleper C."/>
            <person name="Guy L."/>
            <person name="Ettema T.J."/>
        </authorList>
    </citation>
    <scope>NUCLEOTIDE SEQUENCE</scope>
</reference>
<sequence length="148" mass="16972">MPAFEEATKMRVYLCGPMDGYTEEEMNTWREDAKSYLNDAGIRCLDPTDRVYRSEDYGSDPESVLPDLVEADKLDIEAADVLLVNYTKISVGTSMEILLAWMKDKHVVVVAPEGMRLSAWCHYHSHKIFRNMQEAYDHIVLLNNRIGP</sequence>
<dbReference type="AlphaFoldDB" id="A0A0F9UGM9"/>
<accession>A0A0F9UGM9</accession>
<comment type="caution">
    <text evidence="1">The sequence shown here is derived from an EMBL/GenBank/DDBJ whole genome shotgun (WGS) entry which is preliminary data.</text>
</comment>